<organism evidence="3 4">
    <name type="scientific">Daphnia pulex</name>
    <name type="common">Water flea</name>
    <dbReference type="NCBI Taxonomy" id="6669"/>
    <lineage>
        <taxon>Eukaryota</taxon>
        <taxon>Metazoa</taxon>
        <taxon>Ecdysozoa</taxon>
        <taxon>Arthropoda</taxon>
        <taxon>Crustacea</taxon>
        <taxon>Branchiopoda</taxon>
        <taxon>Diplostraca</taxon>
        <taxon>Cladocera</taxon>
        <taxon>Anomopoda</taxon>
        <taxon>Daphniidae</taxon>
        <taxon>Daphnia</taxon>
    </lineage>
</organism>
<dbReference type="PhylomeDB" id="E9G5V8"/>
<protein>
    <recommendedName>
        <fullName evidence="2">CS domain-containing protein</fullName>
    </recommendedName>
</protein>
<dbReference type="GO" id="GO:0006457">
    <property type="term" value="P:protein folding"/>
    <property type="evidence" value="ECO:0000318"/>
    <property type="project" value="GO_Central"/>
</dbReference>
<evidence type="ECO:0000259" key="2">
    <source>
        <dbReference type="PROSITE" id="PS51203"/>
    </source>
</evidence>
<gene>
    <name evidence="3" type="ORF">DAPPUDRAFT_222740</name>
</gene>
<sequence length="281" mass="32336">MQIFFFSFTMGNNKHDQLFLEILKEDRSIVTFLDSVFGFLYRCTDFYQHQNDSQKIGFPAGVANEVVQKMFLRYEKQTQYEKQAAILGNIASSNSNIPSACQEVVVSDNADMDVQSTVESKGEGAVEGQTLKSEEKDCSEIYNGDDRGNYRWSQTIHDIDVFIPVKKDIRKAKQLKVKIDSLHLKVETLQPNGSCILIDHTFPHKVKPDECLWSLVGEHVQVNLEKKEEQWWDRLFSSDPPIDTKKIDTVVMASELSQEEHMKIEELMVNQEKRQQFSSAI</sequence>
<dbReference type="FunCoup" id="E9G5V8">
    <property type="interactions" value="1012"/>
</dbReference>
<dbReference type="PANTHER" id="PTHR12356:SF19">
    <property type="entry name" value="NUDC DOMAIN-CONTAINING PROTEIN 3"/>
    <property type="match status" value="1"/>
</dbReference>
<dbReference type="AlphaFoldDB" id="E9G5V8"/>
<dbReference type="HOGENOM" id="CLU_047332_0_1_1"/>
<evidence type="ECO:0000313" key="3">
    <source>
        <dbReference type="EMBL" id="EFX85104.1"/>
    </source>
</evidence>
<dbReference type="Pfam" id="PF04969">
    <property type="entry name" value="CS"/>
    <property type="match status" value="1"/>
</dbReference>
<dbReference type="CDD" id="cd06467">
    <property type="entry name" value="p23_NUDC_like"/>
    <property type="match status" value="1"/>
</dbReference>
<dbReference type="InParanoid" id="E9G5V8"/>
<dbReference type="InterPro" id="IPR007052">
    <property type="entry name" value="CS_dom"/>
</dbReference>
<dbReference type="EMBL" id="GL732533">
    <property type="protein sequence ID" value="EFX85104.1"/>
    <property type="molecule type" value="Genomic_DNA"/>
</dbReference>
<dbReference type="PANTHER" id="PTHR12356">
    <property type="entry name" value="NUCLEAR MOVEMENT PROTEIN NUDC"/>
    <property type="match status" value="1"/>
</dbReference>
<dbReference type="InterPro" id="IPR008978">
    <property type="entry name" value="HSP20-like_chaperone"/>
</dbReference>
<dbReference type="KEGG" id="dpx:DAPPUDRAFT_222740"/>
<dbReference type="GO" id="GO:0005737">
    <property type="term" value="C:cytoplasm"/>
    <property type="evidence" value="ECO:0000318"/>
    <property type="project" value="GO_Central"/>
</dbReference>
<dbReference type="Gene3D" id="2.60.40.790">
    <property type="match status" value="1"/>
</dbReference>
<proteinExistence type="predicted"/>
<dbReference type="Proteomes" id="UP000000305">
    <property type="component" value="Unassembled WGS sequence"/>
</dbReference>
<dbReference type="GO" id="GO:0051082">
    <property type="term" value="F:unfolded protein binding"/>
    <property type="evidence" value="ECO:0000318"/>
    <property type="project" value="GO_Central"/>
</dbReference>
<dbReference type="Pfam" id="PF14050">
    <property type="entry name" value="Nudc_N"/>
    <property type="match status" value="1"/>
</dbReference>
<dbReference type="OMA" id="EINIEMP"/>
<feature type="domain" description="CS" evidence="2">
    <location>
        <begin position="145"/>
        <end position="236"/>
    </location>
</feature>
<dbReference type="eggNOG" id="KOG2265">
    <property type="taxonomic scope" value="Eukaryota"/>
</dbReference>
<keyword evidence="1" id="KW-0597">Phosphoprotein</keyword>
<dbReference type="InterPro" id="IPR037898">
    <property type="entry name" value="NudC_fam"/>
</dbReference>
<dbReference type="STRING" id="6669.E9G5V8"/>
<evidence type="ECO:0000256" key="1">
    <source>
        <dbReference type="ARBA" id="ARBA00022553"/>
    </source>
</evidence>
<accession>E9G5V8</accession>
<dbReference type="OrthoDB" id="515366at2759"/>
<keyword evidence="4" id="KW-1185">Reference proteome</keyword>
<dbReference type="PROSITE" id="PS51203">
    <property type="entry name" value="CS"/>
    <property type="match status" value="1"/>
</dbReference>
<dbReference type="InterPro" id="IPR025934">
    <property type="entry name" value="NudC_N_dom"/>
</dbReference>
<evidence type="ECO:0000313" key="4">
    <source>
        <dbReference type="Proteomes" id="UP000000305"/>
    </source>
</evidence>
<dbReference type="SUPFAM" id="SSF49764">
    <property type="entry name" value="HSP20-like chaperones"/>
    <property type="match status" value="1"/>
</dbReference>
<reference evidence="3 4" key="1">
    <citation type="journal article" date="2011" name="Science">
        <title>The ecoresponsive genome of Daphnia pulex.</title>
        <authorList>
            <person name="Colbourne J.K."/>
            <person name="Pfrender M.E."/>
            <person name="Gilbert D."/>
            <person name="Thomas W.K."/>
            <person name="Tucker A."/>
            <person name="Oakley T.H."/>
            <person name="Tokishita S."/>
            <person name="Aerts A."/>
            <person name="Arnold G.J."/>
            <person name="Basu M.K."/>
            <person name="Bauer D.J."/>
            <person name="Caceres C.E."/>
            <person name="Carmel L."/>
            <person name="Casola C."/>
            <person name="Choi J.H."/>
            <person name="Detter J.C."/>
            <person name="Dong Q."/>
            <person name="Dusheyko S."/>
            <person name="Eads B.D."/>
            <person name="Frohlich T."/>
            <person name="Geiler-Samerotte K.A."/>
            <person name="Gerlach D."/>
            <person name="Hatcher P."/>
            <person name="Jogdeo S."/>
            <person name="Krijgsveld J."/>
            <person name="Kriventseva E.V."/>
            <person name="Kultz D."/>
            <person name="Laforsch C."/>
            <person name="Lindquist E."/>
            <person name="Lopez J."/>
            <person name="Manak J.R."/>
            <person name="Muller J."/>
            <person name="Pangilinan J."/>
            <person name="Patwardhan R.P."/>
            <person name="Pitluck S."/>
            <person name="Pritham E.J."/>
            <person name="Rechtsteiner A."/>
            <person name="Rho M."/>
            <person name="Rogozin I.B."/>
            <person name="Sakarya O."/>
            <person name="Salamov A."/>
            <person name="Schaack S."/>
            <person name="Shapiro H."/>
            <person name="Shiga Y."/>
            <person name="Skalitzky C."/>
            <person name="Smith Z."/>
            <person name="Souvorov A."/>
            <person name="Sung W."/>
            <person name="Tang Z."/>
            <person name="Tsuchiya D."/>
            <person name="Tu H."/>
            <person name="Vos H."/>
            <person name="Wang M."/>
            <person name="Wolf Y.I."/>
            <person name="Yamagata H."/>
            <person name="Yamada T."/>
            <person name="Ye Y."/>
            <person name="Shaw J.R."/>
            <person name="Andrews J."/>
            <person name="Crease T.J."/>
            <person name="Tang H."/>
            <person name="Lucas S.M."/>
            <person name="Robertson H.M."/>
            <person name="Bork P."/>
            <person name="Koonin E.V."/>
            <person name="Zdobnov E.M."/>
            <person name="Grigoriev I.V."/>
            <person name="Lynch M."/>
            <person name="Boore J.L."/>
        </authorList>
    </citation>
    <scope>NUCLEOTIDE SEQUENCE [LARGE SCALE GENOMIC DNA]</scope>
</reference>
<name>E9G5V8_DAPPU</name>
<dbReference type="eggNOG" id="KOG4380">
    <property type="taxonomic scope" value="Eukaryota"/>
</dbReference>